<dbReference type="GO" id="GO:0006334">
    <property type="term" value="P:nucleosome assembly"/>
    <property type="evidence" value="ECO:0007669"/>
    <property type="project" value="InterPro"/>
</dbReference>
<evidence type="ECO:0000259" key="1">
    <source>
        <dbReference type="Pfam" id="PF00538"/>
    </source>
</evidence>
<dbReference type="SUPFAM" id="SSF46785">
    <property type="entry name" value="Winged helix' DNA-binding domain"/>
    <property type="match status" value="1"/>
</dbReference>
<evidence type="ECO:0000313" key="3">
    <source>
        <dbReference type="Proteomes" id="UP001209878"/>
    </source>
</evidence>
<evidence type="ECO:0000313" key="2">
    <source>
        <dbReference type="EMBL" id="KAK2186448.1"/>
    </source>
</evidence>
<dbReference type="AlphaFoldDB" id="A0AAD9P1I2"/>
<organism evidence="2 3">
    <name type="scientific">Ridgeia piscesae</name>
    <name type="common">Tubeworm</name>
    <dbReference type="NCBI Taxonomy" id="27915"/>
    <lineage>
        <taxon>Eukaryota</taxon>
        <taxon>Metazoa</taxon>
        <taxon>Spiralia</taxon>
        <taxon>Lophotrochozoa</taxon>
        <taxon>Annelida</taxon>
        <taxon>Polychaeta</taxon>
        <taxon>Sedentaria</taxon>
        <taxon>Canalipalpata</taxon>
        <taxon>Sabellida</taxon>
        <taxon>Siboglinidae</taxon>
        <taxon>Ridgeia</taxon>
    </lineage>
</organism>
<dbReference type="EMBL" id="JAODUO010000199">
    <property type="protein sequence ID" value="KAK2186448.1"/>
    <property type="molecule type" value="Genomic_DNA"/>
</dbReference>
<accession>A0AAD9P1I2</accession>
<keyword evidence="3" id="KW-1185">Reference proteome</keyword>
<feature type="domain" description="H15" evidence="1">
    <location>
        <begin position="4"/>
        <end position="60"/>
    </location>
</feature>
<proteinExistence type="predicted"/>
<dbReference type="GO" id="GO:0003677">
    <property type="term" value="F:DNA binding"/>
    <property type="evidence" value="ECO:0007669"/>
    <property type="project" value="InterPro"/>
</dbReference>
<dbReference type="GO" id="GO:0000786">
    <property type="term" value="C:nucleosome"/>
    <property type="evidence" value="ECO:0007669"/>
    <property type="project" value="InterPro"/>
</dbReference>
<protein>
    <recommendedName>
        <fullName evidence="1">H15 domain-containing protein</fullName>
    </recommendedName>
</protein>
<dbReference type="Gene3D" id="1.10.10.10">
    <property type="entry name" value="Winged helix-like DNA-binding domain superfamily/Winged helix DNA-binding domain"/>
    <property type="match status" value="2"/>
</dbReference>
<dbReference type="Proteomes" id="UP001209878">
    <property type="component" value="Unassembled WGS sequence"/>
</dbReference>
<dbReference type="InterPro" id="IPR036388">
    <property type="entry name" value="WH-like_DNA-bd_sf"/>
</dbReference>
<reference evidence="2" key="1">
    <citation type="journal article" date="2023" name="Mol. Biol. Evol.">
        <title>Third-Generation Sequencing Reveals the Adaptive Role of the Epigenome in Three Deep-Sea Polychaetes.</title>
        <authorList>
            <person name="Perez M."/>
            <person name="Aroh O."/>
            <person name="Sun Y."/>
            <person name="Lan Y."/>
            <person name="Juniper S.K."/>
            <person name="Young C.R."/>
            <person name="Angers B."/>
            <person name="Qian P.Y."/>
        </authorList>
    </citation>
    <scope>NUCLEOTIDE SEQUENCE</scope>
    <source>
        <strain evidence="2">R07B-5</strain>
    </source>
</reference>
<gene>
    <name evidence="2" type="ORF">NP493_199g01002</name>
</gene>
<comment type="caution">
    <text evidence="2">The sequence shown here is derived from an EMBL/GenBank/DDBJ whole genome shotgun (WGS) entry which is preliminary data.</text>
</comment>
<dbReference type="InterPro" id="IPR005818">
    <property type="entry name" value="Histone_H1/H5_H15"/>
</dbReference>
<name>A0AAD9P1I2_RIDPI</name>
<dbReference type="InterPro" id="IPR036390">
    <property type="entry name" value="WH_DNA-bd_sf"/>
</dbReference>
<dbReference type="Pfam" id="PF00538">
    <property type="entry name" value="Linker_histone"/>
    <property type="match status" value="1"/>
</dbReference>
<sequence>MAFTYMSEPKTTSIGKIKKYLVHHYNVQREDKIKDAVKYGIESGYWEQVSGSGFSGKLELTVETFNPCDDGDMCGKIMNAIVACSDPKICSAKLLRNYIVTYHSKFNILEKPFLFKHALERAIHRGTIR</sequence>